<protein>
    <submittedName>
        <fullName evidence="2">VWA domain-containing protein</fullName>
    </submittedName>
</protein>
<gene>
    <name evidence="2" type="ORF">Pflav_078550</name>
</gene>
<dbReference type="PROSITE" id="PS50234">
    <property type="entry name" value="VWFA"/>
    <property type="match status" value="1"/>
</dbReference>
<dbReference type="Gene3D" id="3.40.50.410">
    <property type="entry name" value="von Willebrand factor, type A domain"/>
    <property type="match status" value="1"/>
</dbReference>
<evidence type="ECO:0000259" key="1">
    <source>
        <dbReference type="PROSITE" id="PS50234"/>
    </source>
</evidence>
<evidence type="ECO:0000313" key="2">
    <source>
        <dbReference type="EMBL" id="BCB81445.1"/>
    </source>
</evidence>
<dbReference type="RefSeq" id="WP_345070479.1">
    <property type="nucleotide sequence ID" value="NZ_BAABAP010000003.1"/>
</dbReference>
<dbReference type="Pfam" id="PF00092">
    <property type="entry name" value="VWA"/>
    <property type="match status" value="1"/>
</dbReference>
<dbReference type="InterPro" id="IPR036465">
    <property type="entry name" value="vWFA_dom_sf"/>
</dbReference>
<dbReference type="SUPFAM" id="SSF53850">
    <property type="entry name" value="Periplasmic binding protein-like II"/>
    <property type="match status" value="1"/>
</dbReference>
<dbReference type="EMBL" id="AP022870">
    <property type="protein sequence ID" value="BCB81445.1"/>
    <property type="molecule type" value="Genomic_DNA"/>
</dbReference>
<evidence type="ECO:0000313" key="3">
    <source>
        <dbReference type="Proteomes" id="UP000502508"/>
    </source>
</evidence>
<dbReference type="AlphaFoldDB" id="A0A6F8Y5S9"/>
<keyword evidence="3" id="KW-1185">Reference proteome</keyword>
<accession>A0A6F8Y5S9</accession>
<feature type="domain" description="VWFA" evidence="1">
    <location>
        <begin position="389"/>
        <end position="588"/>
    </location>
</feature>
<dbReference type="KEGG" id="pfla:Pflav_078550"/>
<reference evidence="2 3" key="1">
    <citation type="submission" date="2020-03" db="EMBL/GenBank/DDBJ databases">
        <title>Whole genome shotgun sequence of Phytohabitans flavus NBRC 107702.</title>
        <authorList>
            <person name="Komaki H."/>
            <person name="Tamura T."/>
        </authorList>
    </citation>
    <scope>NUCLEOTIDE SEQUENCE [LARGE SCALE GENOMIC DNA]</scope>
    <source>
        <strain evidence="2 3">NBRC 107702</strain>
    </source>
</reference>
<reference evidence="2 3" key="2">
    <citation type="submission" date="2020-03" db="EMBL/GenBank/DDBJ databases">
        <authorList>
            <person name="Ichikawa N."/>
            <person name="Kimura A."/>
            <person name="Kitahashi Y."/>
            <person name="Uohara A."/>
        </authorList>
    </citation>
    <scope>NUCLEOTIDE SEQUENCE [LARGE SCALE GENOMIC DNA]</scope>
    <source>
        <strain evidence="2 3">NBRC 107702</strain>
    </source>
</reference>
<dbReference type="Pfam" id="PF13531">
    <property type="entry name" value="SBP_bac_11"/>
    <property type="match status" value="1"/>
</dbReference>
<dbReference type="SMART" id="SM00327">
    <property type="entry name" value="VWA"/>
    <property type="match status" value="1"/>
</dbReference>
<name>A0A6F8Y5S9_9ACTN</name>
<dbReference type="SUPFAM" id="SSF53300">
    <property type="entry name" value="vWA-like"/>
    <property type="match status" value="1"/>
</dbReference>
<organism evidence="2 3">
    <name type="scientific">Phytohabitans flavus</name>
    <dbReference type="NCBI Taxonomy" id="1076124"/>
    <lineage>
        <taxon>Bacteria</taxon>
        <taxon>Bacillati</taxon>
        <taxon>Actinomycetota</taxon>
        <taxon>Actinomycetes</taxon>
        <taxon>Micromonosporales</taxon>
        <taxon>Micromonosporaceae</taxon>
    </lineage>
</organism>
<sequence>MAESVLRHRRAGRSGRMAVTAGAVALAVGGGTVGYFQLGGDEEGCTGAPVEISVVAAPDHYPLVNELTDKWSDAGPTVGTHCVSATVRAMPSSAVAASIGPGWDEARDGPRPDVWMPDFSAWLSLAAGRPDAASVLPQEKPPSLATTPTVIAMQRPMAEALGWPERALGWTELVGAFQGGKTWTDYGHPEWGALRLGMADPTRSGAGLAAAMTIMDPDNNQQQTNEELYIALSASQLTTISAEDPAALLREYAGVGNDDIPTLPAAIPVLERELAEYAEASPTVPLVPIYPKEGAAYADYPFAVLRAPWVDDVRRQAAAALLAHLQNPESRQAYAAAGFRDSGHATRDTGLINPDRGFRVTVTGRERTASAQALTQMLGVWGVLQRSNNALLLLDVSGSMNDPVPGTNQTRLQLIQKAAIAGAGLLNNGTVIGLWAFATDLTPTTDYVELVALGPAGGNLGGVPRRQAVAGAVQGLRAAGDTGLYDTIGAAYDQMQKAWKPNAQNMLVVMTDGKNEDESGLSLEQLLDKLKASARADRPLPILAIAVGPKADATALEQITKVTGGRTFLERNDVSAIQQIILAFAGRVS</sequence>
<dbReference type="Proteomes" id="UP000502508">
    <property type="component" value="Chromosome"/>
</dbReference>
<dbReference type="InterPro" id="IPR002035">
    <property type="entry name" value="VWF_A"/>
</dbReference>
<proteinExistence type="predicted"/>